<evidence type="ECO:0000313" key="3">
    <source>
        <dbReference type="EMBL" id="GAA1962092.1"/>
    </source>
</evidence>
<dbReference type="SUPFAM" id="SSF50370">
    <property type="entry name" value="Ricin B-like lectins"/>
    <property type="match status" value="1"/>
</dbReference>
<dbReference type="SMART" id="SM00458">
    <property type="entry name" value="RICIN"/>
    <property type="match status" value="1"/>
</dbReference>
<gene>
    <name evidence="3" type="ORF">GCM10009838_18630</name>
</gene>
<dbReference type="InterPro" id="IPR035992">
    <property type="entry name" value="Ricin_B-like_lectins"/>
</dbReference>
<feature type="signal peptide" evidence="1">
    <location>
        <begin position="1"/>
        <end position="21"/>
    </location>
</feature>
<dbReference type="EMBL" id="BAAAQM010000008">
    <property type="protein sequence ID" value="GAA1962092.1"/>
    <property type="molecule type" value="Genomic_DNA"/>
</dbReference>
<comment type="caution">
    <text evidence="3">The sequence shown here is derived from an EMBL/GenBank/DDBJ whole genome shotgun (WGS) entry which is preliminary data.</text>
</comment>
<name>A0ABN2R1Z2_9ACTN</name>
<evidence type="ECO:0000259" key="2">
    <source>
        <dbReference type="SMART" id="SM00458"/>
    </source>
</evidence>
<keyword evidence="4" id="KW-1185">Reference proteome</keyword>
<accession>A0ABN2R1Z2</accession>
<dbReference type="Gene3D" id="2.80.10.50">
    <property type="match status" value="1"/>
</dbReference>
<feature type="domain" description="Ricin B lectin" evidence="2">
    <location>
        <begin position="33"/>
        <end position="167"/>
    </location>
</feature>
<proteinExistence type="predicted"/>
<sequence>MAGAAAAALLATVAPATSASASTGSVQPQAYGWHYMKTESPNSLCLSYVPSPQQLTMGSCGATQNQWSTYNNGDGSFTIYANVSVNACLDADATNMRAGGRVQVWACNGQPQQKWFPEYIYGGIIWHNGLNRGLVLDANNDGVQSPATWGDRVQLWTRNAWQNQIWNN</sequence>
<dbReference type="Proteomes" id="UP001499854">
    <property type="component" value="Unassembled WGS sequence"/>
</dbReference>
<reference evidence="3 4" key="1">
    <citation type="journal article" date="2019" name="Int. J. Syst. Evol. Microbiol.">
        <title>The Global Catalogue of Microorganisms (GCM) 10K type strain sequencing project: providing services to taxonomists for standard genome sequencing and annotation.</title>
        <authorList>
            <consortium name="The Broad Institute Genomics Platform"/>
            <consortium name="The Broad Institute Genome Sequencing Center for Infectious Disease"/>
            <person name="Wu L."/>
            <person name="Ma J."/>
        </authorList>
    </citation>
    <scope>NUCLEOTIDE SEQUENCE [LARGE SCALE GENOMIC DNA]</scope>
    <source>
        <strain evidence="3 4">JCM 16013</strain>
    </source>
</reference>
<keyword evidence="1" id="KW-0732">Signal</keyword>
<evidence type="ECO:0000256" key="1">
    <source>
        <dbReference type="SAM" id="SignalP"/>
    </source>
</evidence>
<dbReference type="CDD" id="cd00161">
    <property type="entry name" value="beta-trefoil_Ricin-like"/>
    <property type="match status" value="1"/>
</dbReference>
<dbReference type="Pfam" id="PF00652">
    <property type="entry name" value="Ricin_B_lectin"/>
    <property type="match status" value="1"/>
</dbReference>
<evidence type="ECO:0000313" key="4">
    <source>
        <dbReference type="Proteomes" id="UP001499854"/>
    </source>
</evidence>
<dbReference type="PROSITE" id="PS50231">
    <property type="entry name" value="RICIN_B_LECTIN"/>
    <property type="match status" value="1"/>
</dbReference>
<feature type="chain" id="PRO_5045980086" description="Ricin B lectin domain-containing protein" evidence="1">
    <location>
        <begin position="22"/>
        <end position="168"/>
    </location>
</feature>
<protein>
    <recommendedName>
        <fullName evidence="2">Ricin B lectin domain-containing protein</fullName>
    </recommendedName>
</protein>
<organism evidence="3 4">
    <name type="scientific">Catenulispora subtropica</name>
    <dbReference type="NCBI Taxonomy" id="450798"/>
    <lineage>
        <taxon>Bacteria</taxon>
        <taxon>Bacillati</taxon>
        <taxon>Actinomycetota</taxon>
        <taxon>Actinomycetes</taxon>
        <taxon>Catenulisporales</taxon>
        <taxon>Catenulisporaceae</taxon>
        <taxon>Catenulispora</taxon>
    </lineage>
</organism>
<dbReference type="InterPro" id="IPR000772">
    <property type="entry name" value="Ricin_B_lectin"/>
</dbReference>